<protein>
    <submittedName>
        <fullName evidence="1">Uncharacterized protein</fullName>
    </submittedName>
</protein>
<dbReference type="Proteomes" id="UP001283361">
    <property type="component" value="Unassembled WGS sequence"/>
</dbReference>
<proteinExistence type="predicted"/>
<organism evidence="1 2">
    <name type="scientific">Elysia crispata</name>
    <name type="common">lettuce slug</name>
    <dbReference type="NCBI Taxonomy" id="231223"/>
    <lineage>
        <taxon>Eukaryota</taxon>
        <taxon>Metazoa</taxon>
        <taxon>Spiralia</taxon>
        <taxon>Lophotrochozoa</taxon>
        <taxon>Mollusca</taxon>
        <taxon>Gastropoda</taxon>
        <taxon>Heterobranchia</taxon>
        <taxon>Euthyneura</taxon>
        <taxon>Panpulmonata</taxon>
        <taxon>Sacoglossa</taxon>
        <taxon>Placobranchoidea</taxon>
        <taxon>Plakobranchidae</taxon>
        <taxon>Elysia</taxon>
    </lineage>
</organism>
<dbReference type="EMBL" id="JAWDGP010003210">
    <property type="protein sequence ID" value="KAK3776495.1"/>
    <property type="molecule type" value="Genomic_DNA"/>
</dbReference>
<name>A0AAE0ZVT0_9GAST</name>
<evidence type="ECO:0000313" key="1">
    <source>
        <dbReference type="EMBL" id="KAK3776495.1"/>
    </source>
</evidence>
<evidence type="ECO:0000313" key="2">
    <source>
        <dbReference type="Proteomes" id="UP001283361"/>
    </source>
</evidence>
<dbReference type="AlphaFoldDB" id="A0AAE0ZVT0"/>
<sequence length="80" mass="8515">MIRRSSAGTVFNGVTSTPVVALPVSSAVAHSHTRVRSSLPVSLSLSPPQSRFPGLDLPLAGHLFSIVTVPRSSAWHREDK</sequence>
<keyword evidence="2" id="KW-1185">Reference proteome</keyword>
<comment type="caution">
    <text evidence="1">The sequence shown here is derived from an EMBL/GenBank/DDBJ whole genome shotgun (WGS) entry which is preliminary data.</text>
</comment>
<reference evidence="1" key="1">
    <citation type="journal article" date="2023" name="G3 (Bethesda)">
        <title>A reference genome for the long-term kleptoplast-retaining sea slug Elysia crispata morphotype clarki.</title>
        <authorList>
            <person name="Eastman K.E."/>
            <person name="Pendleton A.L."/>
            <person name="Shaikh M.A."/>
            <person name="Suttiyut T."/>
            <person name="Ogas R."/>
            <person name="Tomko P."/>
            <person name="Gavelis G."/>
            <person name="Widhalm J.R."/>
            <person name="Wisecaver J.H."/>
        </authorList>
    </citation>
    <scope>NUCLEOTIDE SEQUENCE</scope>
    <source>
        <strain evidence="1">ECLA1</strain>
    </source>
</reference>
<accession>A0AAE0ZVT0</accession>
<gene>
    <name evidence="1" type="ORF">RRG08_055261</name>
</gene>